<accession>A0A653EA21</accession>
<organism evidence="1">
    <name type="scientific">Pseudomonas marincola</name>
    <dbReference type="NCBI Taxonomy" id="437900"/>
    <lineage>
        <taxon>Bacteria</taxon>
        <taxon>Pseudomonadati</taxon>
        <taxon>Pseudomonadota</taxon>
        <taxon>Gammaproteobacteria</taxon>
        <taxon>Pseudomonadales</taxon>
        <taxon>Pseudomonadaceae</taxon>
        <taxon>Pseudomonas</taxon>
    </lineage>
</organism>
<gene>
    <name evidence="1" type="ORF">PMYSY11_4510</name>
</gene>
<sequence length="50" mass="5856">MVFILLLNLSTSQKILKIEERLMEDYQEELLEGRAGEFDLPELEEDATEL</sequence>
<proteinExistence type="predicted"/>
<evidence type="ECO:0000313" key="1">
    <source>
        <dbReference type="EMBL" id="VEV99553.1"/>
    </source>
</evidence>
<dbReference type="EMBL" id="LR215729">
    <property type="protein sequence ID" value="VEV99553.1"/>
    <property type="molecule type" value="Genomic_DNA"/>
</dbReference>
<dbReference type="RefSeq" id="WP_172929108.1">
    <property type="nucleotide sequence ID" value="NZ_LR215729.2"/>
</dbReference>
<protein>
    <submittedName>
        <fullName evidence="1">Uncharacterized protein</fullName>
    </submittedName>
</protein>
<dbReference type="AlphaFoldDB" id="A0A653EA21"/>
<name>A0A653EA21_9PSED</name>
<reference evidence="1" key="1">
    <citation type="submission" date="2019-02" db="EMBL/GenBank/DDBJ databases">
        <authorList>
            <consortium name="Genoscope - CEA"/>
            <person name="William W."/>
        </authorList>
    </citation>
    <scope>NUCLEOTIDE SEQUENCE [LARGE SCALE GENOMIC DNA]</scope>
    <source>
        <strain evidence="1">YSy11</strain>
    </source>
</reference>